<evidence type="ECO:0000313" key="1">
    <source>
        <dbReference type="EMBL" id="KAJ7385219.1"/>
    </source>
</evidence>
<organism evidence="1 2">
    <name type="scientific">Desmophyllum pertusum</name>
    <dbReference type="NCBI Taxonomy" id="174260"/>
    <lineage>
        <taxon>Eukaryota</taxon>
        <taxon>Metazoa</taxon>
        <taxon>Cnidaria</taxon>
        <taxon>Anthozoa</taxon>
        <taxon>Hexacorallia</taxon>
        <taxon>Scleractinia</taxon>
        <taxon>Caryophylliina</taxon>
        <taxon>Caryophylliidae</taxon>
        <taxon>Desmophyllum</taxon>
    </lineage>
</organism>
<sequence>MAVLGHPRVVKFIEDSNINITAKFYCFVNGEGTDLYFFVMLPFWLEVQSSDYDDDEVDLVFVEEPGCVYKIPVLPKPHIMVPEELTYNIVLSHRFYDLSSRFGQNAVAFQLATAFTVGRILRNATSPSDQTDGRKVTFILDFEVVGKSVVSKLPQPKSIEELENATDDDSFADCVPWLDLSRRRCNCTEYPRLMNVVLPNCTADHDNHPERDGANFSSEESDEDIVVVEDEVSQEDEEEYLEEPCDEREADEESVPLFTEYVGLRGSSFHADCQSTLKKCREILCAKGEVALRVKTEPENIRDSNAIIVEAQLNSQWDRIGYIPKEKVPKFTSAMRNNELQDVKFKNIKCQYIMIDSPKWTYIASVIVTKTGRWLANDGRYKYNDKL</sequence>
<dbReference type="EMBL" id="MU825882">
    <property type="protein sequence ID" value="KAJ7385219.1"/>
    <property type="molecule type" value="Genomic_DNA"/>
</dbReference>
<gene>
    <name evidence="1" type="ORF">OS493_017600</name>
</gene>
<proteinExistence type="predicted"/>
<dbReference type="Gene3D" id="3.30.70.2330">
    <property type="match status" value="1"/>
</dbReference>
<dbReference type="AlphaFoldDB" id="A0A9W9ZQA8"/>
<keyword evidence="2" id="KW-1185">Reference proteome</keyword>
<dbReference type="Proteomes" id="UP001163046">
    <property type="component" value="Unassembled WGS sequence"/>
</dbReference>
<evidence type="ECO:0008006" key="3">
    <source>
        <dbReference type="Google" id="ProtNLM"/>
    </source>
</evidence>
<reference evidence="1" key="1">
    <citation type="submission" date="2023-01" db="EMBL/GenBank/DDBJ databases">
        <title>Genome assembly of the deep-sea coral Lophelia pertusa.</title>
        <authorList>
            <person name="Herrera S."/>
            <person name="Cordes E."/>
        </authorList>
    </citation>
    <scope>NUCLEOTIDE SEQUENCE</scope>
    <source>
        <strain evidence="1">USNM1676648</strain>
        <tissue evidence="1">Polyp</tissue>
    </source>
</reference>
<name>A0A9W9ZQA8_9CNID</name>
<protein>
    <recommendedName>
        <fullName evidence="3">HIRAN domain-containing protein</fullName>
    </recommendedName>
</protein>
<accession>A0A9W9ZQA8</accession>
<dbReference type="OrthoDB" id="5952622at2759"/>
<comment type="caution">
    <text evidence="1">The sequence shown here is derived from an EMBL/GenBank/DDBJ whole genome shotgun (WGS) entry which is preliminary data.</text>
</comment>
<evidence type="ECO:0000313" key="2">
    <source>
        <dbReference type="Proteomes" id="UP001163046"/>
    </source>
</evidence>